<dbReference type="Proteomes" id="UP000430345">
    <property type="component" value="Unassembled WGS sequence"/>
</dbReference>
<name>A0A6I1MKB6_9CLOT</name>
<keyword evidence="2" id="KW-1185">Reference proteome</keyword>
<gene>
    <name evidence="1" type="ORF">GBZ86_06825</name>
</gene>
<organism evidence="1 2">
    <name type="scientific">Clostridium tarantellae</name>
    <dbReference type="NCBI Taxonomy" id="39493"/>
    <lineage>
        <taxon>Bacteria</taxon>
        <taxon>Bacillati</taxon>
        <taxon>Bacillota</taxon>
        <taxon>Clostridia</taxon>
        <taxon>Eubacteriales</taxon>
        <taxon>Clostridiaceae</taxon>
        <taxon>Clostridium</taxon>
    </lineage>
</organism>
<dbReference type="RefSeq" id="WP_152889019.1">
    <property type="nucleotide sequence ID" value="NZ_WHJC01000070.1"/>
</dbReference>
<evidence type="ECO:0000313" key="2">
    <source>
        <dbReference type="Proteomes" id="UP000430345"/>
    </source>
</evidence>
<accession>A0A6I1MKB6</accession>
<evidence type="ECO:0000313" key="1">
    <source>
        <dbReference type="EMBL" id="MPQ43470.1"/>
    </source>
</evidence>
<protein>
    <submittedName>
        <fullName evidence="1">Uncharacterized protein</fullName>
    </submittedName>
</protein>
<sequence>MKFNDLNNREELKKEFEKLETSESALNMIILSLILSSININKSKIEILDKINKTNYADKLQNSKNIEKLSNELRIIGSSISWNLARNTLKDRRKDIYKCNTLEVKDKFNYANKDYILATLYFLAAIIDCC</sequence>
<comment type="caution">
    <text evidence="1">The sequence shown here is derived from an EMBL/GenBank/DDBJ whole genome shotgun (WGS) entry which is preliminary data.</text>
</comment>
<reference evidence="1 2" key="1">
    <citation type="submission" date="2019-10" db="EMBL/GenBank/DDBJ databases">
        <title>The Genome Sequence of Clostridium tarantellae Isolated from Fish Brain.</title>
        <authorList>
            <person name="Bano L."/>
            <person name="Kiel M."/>
            <person name="Sales G."/>
            <person name="Doxey A.C."/>
            <person name="Mansfield M.J."/>
            <person name="Schiavone M."/>
            <person name="Rossetto O."/>
            <person name="Pirazzini M."/>
            <person name="Dobrindt U."/>
            <person name="Montecucco C."/>
        </authorList>
    </citation>
    <scope>NUCLEOTIDE SEQUENCE [LARGE SCALE GENOMIC DNA]</scope>
    <source>
        <strain evidence="1 2">DSM 3997</strain>
    </source>
</reference>
<proteinExistence type="predicted"/>
<dbReference type="AlphaFoldDB" id="A0A6I1MKB6"/>
<dbReference type="EMBL" id="WHJC01000070">
    <property type="protein sequence ID" value="MPQ43470.1"/>
    <property type="molecule type" value="Genomic_DNA"/>
</dbReference>